<dbReference type="Pfam" id="PF02682">
    <property type="entry name" value="CT_C_D"/>
    <property type="match status" value="1"/>
</dbReference>
<dbReference type="SMART" id="SM00796">
    <property type="entry name" value="AHS1"/>
    <property type="match status" value="1"/>
</dbReference>
<evidence type="ECO:0000256" key="1">
    <source>
        <dbReference type="ARBA" id="ARBA00022741"/>
    </source>
</evidence>
<gene>
    <name evidence="5" type="ORF">E3E15_07695</name>
</gene>
<keyword evidence="5" id="KW-0808">Transferase</keyword>
<dbReference type="PANTHER" id="PTHR34698">
    <property type="entry name" value="5-OXOPROLINASE SUBUNIT B"/>
    <property type="match status" value="1"/>
</dbReference>
<dbReference type="InterPro" id="IPR003833">
    <property type="entry name" value="CT_C_D"/>
</dbReference>
<dbReference type="GO" id="GO:0005524">
    <property type="term" value="F:ATP binding"/>
    <property type="evidence" value="ECO:0007669"/>
    <property type="project" value="UniProtKB-KW"/>
</dbReference>
<proteinExistence type="predicted"/>
<name>A0A6M3I030_9GAMM</name>
<dbReference type="Gene3D" id="2.40.100.10">
    <property type="entry name" value="Cyclophilin-like"/>
    <property type="match status" value="1"/>
</dbReference>
<evidence type="ECO:0000256" key="2">
    <source>
        <dbReference type="ARBA" id="ARBA00022801"/>
    </source>
</evidence>
<evidence type="ECO:0000313" key="6">
    <source>
        <dbReference type="Proteomes" id="UP000503320"/>
    </source>
</evidence>
<dbReference type="AlphaFoldDB" id="A0A6M3I030"/>
<organism evidence="5 6">
    <name type="scientific">Allofrancisella frigidaquae</name>
    <dbReference type="NCBI Taxonomy" id="1085644"/>
    <lineage>
        <taxon>Bacteria</taxon>
        <taxon>Pseudomonadati</taxon>
        <taxon>Pseudomonadota</taxon>
        <taxon>Gammaproteobacteria</taxon>
        <taxon>Thiotrichales</taxon>
        <taxon>Francisellaceae</taxon>
        <taxon>Allofrancisella</taxon>
    </lineage>
</organism>
<protein>
    <submittedName>
        <fullName evidence="5">Carboxyltransferase domain-containing protein</fullName>
    </submittedName>
</protein>
<evidence type="ECO:0000313" key="5">
    <source>
        <dbReference type="EMBL" id="QIV95236.1"/>
    </source>
</evidence>
<keyword evidence="3" id="KW-0067">ATP-binding</keyword>
<dbReference type="SUPFAM" id="SSF50891">
    <property type="entry name" value="Cyclophilin-like"/>
    <property type="match status" value="1"/>
</dbReference>
<keyword evidence="6" id="KW-1185">Reference proteome</keyword>
<reference evidence="5 6" key="1">
    <citation type="submission" date="2019-03" db="EMBL/GenBank/DDBJ databases">
        <title>Complete Genome Sequence of Allofrancisella frigidaquae Strain SYSU 10HL1970 Isolated from Water-Cooling Systems in China.</title>
        <authorList>
            <person name="Ohrman C."/>
            <person name="Uneklint I."/>
            <person name="Sjodin A."/>
        </authorList>
    </citation>
    <scope>NUCLEOTIDE SEQUENCE [LARGE SCALE GENOMIC DNA]</scope>
    <source>
        <strain evidence="5 6">SYSU 10HL1970</strain>
    </source>
</reference>
<accession>A0A6M3I030</accession>
<feature type="domain" description="Carboxyltransferase" evidence="4">
    <location>
        <begin position="1"/>
        <end position="200"/>
    </location>
</feature>
<evidence type="ECO:0000259" key="4">
    <source>
        <dbReference type="SMART" id="SM00796"/>
    </source>
</evidence>
<sequence>MSYYFLSESCFVYNLSDRLSIDDNLKILRIYKSISEDKSFCNDLKIHDIVPAYNSIAFHFLYTNDFLSLQNKIISRIESVDYSSYIEFKTHYIDVEYVGVDLESASQKLGLSVPEIIKRHTAAEYHIAMLGFKPYLPYLLGLDTSLSLPRLATPRNKIDVGSVGIGGSQTTIFTTDTPSGWNIIGKTAFRNFSSFNPADKVIFREV</sequence>
<dbReference type="PANTHER" id="PTHR34698:SF2">
    <property type="entry name" value="5-OXOPROLINASE SUBUNIT B"/>
    <property type="match status" value="1"/>
</dbReference>
<dbReference type="EMBL" id="CP038017">
    <property type="protein sequence ID" value="QIV95236.1"/>
    <property type="molecule type" value="Genomic_DNA"/>
</dbReference>
<dbReference type="Proteomes" id="UP000503320">
    <property type="component" value="Chromosome"/>
</dbReference>
<dbReference type="RefSeq" id="WP_172107195.1">
    <property type="nucleotide sequence ID" value="NZ_CP038017.1"/>
</dbReference>
<evidence type="ECO:0000256" key="3">
    <source>
        <dbReference type="ARBA" id="ARBA00022840"/>
    </source>
</evidence>
<dbReference type="GO" id="GO:0016740">
    <property type="term" value="F:transferase activity"/>
    <property type="evidence" value="ECO:0007669"/>
    <property type="project" value="UniProtKB-KW"/>
</dbReference>
<dbReference type="InterPro" id="IPR010016">
    <property type="entry name" value="PxpB"/>
</dbReference>
<keyword evidence="2" id="KW-0378">Hydrolase</keyword>
<dbReference type="GO" id="GO:0016787">
    <property type="term" value="F:hydrolase activity"/>
    <property type="evidence" value="ECO:0007669"/>
    <property type="project" value="UniProtKB-KW"/>
</dbReference>
<dbReference type="KEGG" id="afri:E3E15_07695"/>
<dbReference type="InterPro" id="IPR029000">
    <property type="entry name" value="Cyclophilin-like_dom_sf"/>
</dbReference>
<keyword evidence="1" id="KW-0547">Nucleotide-binding</keyword>